<dbReference type="STRING" id="1393122.SAMN05660895_1287"/>
<name>A0A1I7NCH2_9BACT</name>
<protein>
    <submittedName>
        <fullName evidence="1">Concanavalin A-like lectin/glucanases superfamily protein</fullName>
    </submittedName>
</protein>
<dbReference type="RefSeq" id="WP_092459072.1">
    <property type="nucleotide sequence ID" value="NZ_FPCJ01000001.1"/>
</dbReference>
<dbReference type="GO" id="GO:0005975">
    <property type="term" value="P:carbohydrate metabolic process"/>
    <property type="evidence" value="ECO:0007669"/>
    <property type="project" value="UniProtKB-ARBA"/>
</dbReference>
<dbReference type="SUPFAM" id="SSF49899">
    <property type="entry name" value="Concanavalin A-like lectins/glucanases"/>
    <property type="match status" value="1"/>
</dbReference>
<reference evidence="2" key="1">
    <citation type="submission" date="2016-10" db="EMBL/GenBank/DDBJ databases">
        <authorList>
            <person name="Varghese N."/>
            <person name="Submissions S."/>
        </authorList>
    </citation>
    <scope>NUCLEOTIDE SEQUENCE [LARGE SCALE GENOMIC DNA]</scope>
    <source>
        <strain evidence="2">DSM 14807</strain>
    </source>
</reference>
<evidence type="ECO:0000313" key="1">
    <source>
        <dbReference type="EMBL" id="SFV32253.1"/>
    </source>
</evidence>
<dbReference type="GO" id="GO:0030246">
    <property type="term" value="F:carbohydrate binding"/>
    <property type="evidence" value="ECO:0007669"/>
    <property type="project" value="UniProtKB-KW"/>
</dbReference>
<gene>
    <name evidence="1" type="ORF">SAMN05660895_1287</name>
</gene>
<keyword evidence="2" id="KW-1185">Reference proteome</keyword>
<dbReference type="EMBL" id="FPCJ01000001">
    <property type="protein sequence ID" value="SFV32253.1"/>
    <property type="molecule type" value="Genomic_DNA"/>
</dbReference>
<evidence type="ECO:0000313" key="2">
    <source>
        <dbReference type="Proteomes" id="UP000199537"/>
    </source>
</evidence>
<keyword evidence="1" id="KW-0430">Lectin</keyword>
<proteinExistence type="predicted"/>
<dbReference type="PROSITE" id="PS51257">
    <property type="entry name" value="PROKAR_LIPOPROTEIN"/>
    <property type="match status" value="1"/>
</dbReference>
<dbReference type="GO" id="GO:0004553">
    <property type="term" value="F:hydrolase activity, hydrolyzing O-glycosyl compounds"/>
    <property type="evidence" value="ECO:0007669"/>
    <property type="project" value="UniProtKB-ARBA"/>
</dbReference>
<sequence>MKRYIALLMMVSFWTLISSCYKKFDPHSYMPALSIGGYTSSSEVGASHLVAYWSFNGSLVDSISGTAGTGTNVAFANGVKGQALKIGSSNSYVVFPGTSRLASLQSFTLTMWVNAQQNTTGTGGILSLSDTTNFWGNLDVFFENGSTSNYGLLKIHVYNNGTDAWLGNYQINNLWGVWTNIAISYDAASSTFKVFVNGNKMATQTVNNYGAIHFVDAGPLVFGTSQFNTTPSLTSATGSQPWASFLNGLLDEVRVYDQALSESDINALVRLEGRGK</sequence>
<dbReference type="Gene3D" id="2.60.120.200">
    <property type="match status" value="1"/>
</dbReference>
<accession>A0A1I7NCH2</accession>
<dbReference type="Pfam" id="PF13385">
    <property type="entry name" value="Laminin_G_3"/>
    <property type="match status" value="1"/>
</dbReference>
<dbReference type="InterPro" id="IPR013320">
    <property type="entry name" value="ConA-like_dom_sf"/>
</dbReference>
<dbReference type="OrthoDB" id="9814380at2"/>
<dbReference type="Proteomes" id="UP000199537">
    <property type="component" value="Unassembled WGS sequence"/>
</dbReference>
<dbReference type="AlphaFoldDB" id="A0A1I7NCH2"/>
<organism evidence="1 2">
    <name type="scientific">Thermoflavifilum thermophilum</name>
    <dbReference type="NCBI Taxonomy" id="1393122"/>
    <lineage>
        <taxon>Bacteria</taxon>
        <taxon>Pseudomonadati</taxon>
        <taxon>Bacteroidota</taxon>
        <taxon>Chitinophagia</taxon>
        <taxon>Chitinophagales</taxon>
        <taxon>Chitinophagaceae</taxon>
        <taxon>Thermoflavifilum</taxon>
    </lineage>
</organism>